<dbReference type="GO" id="GO:0005524">
    <property type="term" value="F:ATP binding"/>
    <property type="evidence" value="ECO:0007669"/>
    <property type="project" value="UniProtKB-KW"/>
</dbReference>
<dbReference type="PATRIC" id="fig|579138.3.peg.313"/>
<dbReference type="PROSITE" id="PS50893">
    <property type="entry name" value="ABC_TRANSPORTER_2"/>
    <property type="match status" value="2"/>
</dbReference>
<dbReference type="AlphaFoldDB" id="F8EUI3"/>
<gene>
    <name evidence="6" type="ordered locus">Zymop_0296</name>
</gene>
<dbReference type="NCBIfam" id="NF007739">
    <property type="entry name" value="PRK10419.1"/>
    <property type="match status" value="2"/>
</dbReference>
<evidence type="ECO:0000313" key="7">
    <source>
        <dbReference type="Proteomes" id="UP000000491"/>
    </source>
</evidence>
<feature type="domain" description="ABC transporter" evidence="5">
    <location>
        <begin position="274"/>
        <end position="514"/>
    </location>
</feature>
<dbReference type="SUPFAM" id="SSF52540">
    <property type="entry name" value="P-loop containing nucleoside triphosphate hydrolases"/>
    <property type="match status" value="2"/>
</dbReference>
<protein>
    <submittedName>
        <fullName evidence="6">ABC transporter related protein</fullName>
    </submittedName>
</protein>
<dbReference type="Gene3D" id="3.40.50.300">
    <property type="entry name" value="P-loop containing nucleotide triphosphate hydrolases"/>
    <property type="match status" value="2"/>
</dbReference>
<dbReference type="PROSITE" id="PS00211">
    <property type="entry name" value="ABC_TRANSPORTER_1"/>
    <property type="match status" value="2"/>
</dbReference>
<evidence type="ECO:0000256" key="3">
    <source>
        <dbReference type="ARBA" id="ARBA00022741"/>
    </source>
</evidence>
<keyword evidence="2" id="KW-0813">Transport</keyword>
<accession>F8EUI3</accession>
<dbReference type="Pfam" id="PF00005">
    <property type="entry name" value="ABC_tran"/>
    <property type="match status" value="2"/>
</dbReference>
<dbReference type="InterPro" id="IPR050319">
    <property type="entry name" value="ABC_transp_ATP-bind"/>
</dbReference>
<sequence>MTLLAIEDLSVRSGEHFLLKNIRFRIGRGEIVGLLGESGSGKSTLARSILRLLPQEVITTGVIRLGSTNLTTLSEKQMNGYRGHEIAFVGQDSLLFLDPLMTIGNHIVESLKATSKNTEKQSEHINEALAWVGLPTTMANLYPSNLSGGQRQRAALAIALASKPRLLIADEPTSALDALTEREIMAIFSRITEGRHTAILLISHNAAMVSHRADRIIVLKNGEIIEKKAARKWWSAPSHPYSQALIKADQALRIAPLITEKQAQSPLTVKRPLLEISHLCYQRDKKVVLDDINLKLFKGDRIALVGESGAGKSTLLKVILGILPILSGEIRVQDQAISFHSHKERIAFYRKVQAVFQDPASSLDPRWRIAKIIGEPLALYKERFSSEEKQNRISLALEALALPSTLQNDYPSTLSGGQQQRVAIARALINKPEILLLDEAFSALDTINRLAISKQLINLSEKNGMGCLLVTHDLTLARFFATRIMILHNGHVIENNTVETVFTAPAHYYTQKLIQAWRENYNI</sequence>
<dbReference type="PANTHER" id="PTHR43776">
    <property type="entry name" value="TRANSPORT ATP-BINDING PROTEIN"/>
    <property type="match status" value="1"/>
</dbReference>
<evidence type="ECO:0000313" key="6">
    <source>
        <dbReference type="EMBL" id="AEI37199.1"/>
    </source>
</evidence>
<dbReference type="STRING" id="579138.Zymop_0296"/>
<evidence type="ECO:0000256" key="2">
    <source>
        <dbReference type="ARBA" id="ARBA00022448"/>
    </source>
</evidence>
<name>F8EUI3_ZYMMT</name>
<dbReference type="InterPro" id="IPR003439">
    <property type="entry name" value="ABC_transporter-like_ATP-bd"/>
</dbReference>
<dbReference type="GO" id="GO:0016887">
    <property type="term" value="F:ATP hydrolysis activity"/>
    <property type="evidence" value="ECO:0007669"/>
    <property type="project" value="InterPro"/>
</dbReference>
<comment type="subcellular location">
    <subcellularLocation>
        <location evidence="1">Cell inner membrane</location>
        <topology evidence="1">Peripheral membrane protein</topology>
    </subcellularLocation>
</comment>
<reference evidence="6 7" key="1">
    <citation type="journal article" date="2011" name="J. Bacteriol.">
        <title>Genome sequence of the ethanol-producing Zymomonas mobilis subsp. pomaceae lectotype strain ATCC 29192.</title>
        <authorList>
            <person name="Kouvelis V.N."/>
            <person name="Davenport K.W."/>
            <person name="Brettin T.S."/>
            <person name="Bruce D."/>
            <person name="Detter C."/>
            <person name="Han C.S."/>
            <person name="Nolan M."/>
            <person name="Tapia R."/>
            <person name="Damoulaki A."/>
            <person name="Kyrpides N.C."/>
            <person name="Typas M.A."/>
            <person name="Pappas K.M."/>
        </authorList>
    </citation>
    <scope>NUCLEOTIDE SEQUENCE [LARGE SCALE GENOMIC DNA]</scope>
    <source>
        <strain evidence="7">ATCC 29192 / DSM 22645 / JCM 10191 / CCUG 17912 / NBRC 13757 / NCIMB 11200 / NRRL B-4491 / Barker I</strain>
    </source>
</reference>
<evidence type="ECO:0000256" key="4">
    <source>
        <dbReference type="ARBA" id="ARBA00022840"/>
    </source>
</evidence>
<dbReference type="Proteomes" id="UP000000491">
    <property type="component" value="Chromosome"/>
</dbReference>
<organism evidence="6 7">
    <name type="scientific">Zymomonas mobilis subsp. pomaceae (strain ATCC 29192 / DSM 22645 / JCM 10191 / CCUG 17912 / NBRC 13757 / NCIMB 11200 / NRRL B-4491 / Barker I)</name>
    <dbReference type="NCBI Taxonomy" id="579138"/>
    <lineage>
        <taxon>Bacteria</taxon>
        <taxon>Pseudomonadati</taxon>
        <taxon>Pseudomonadota</taxon>
        <taxon>Alphaproteobacteria</taxon>
        <taxon>Sphingomonadales</taxon>
        <taxon>Zymomonadaceae</taxon>
        <taxon>Zymomonas</taxon>
    </lineage>
</organism>
<dbReference type="KEGG" id="zmp:Zymop_0296"/>
<dbReference type="EMBL" id="CP002865">
    <property type="protein sequence ID" value="AEI37199.1"/>
    <property type="molecule type" value="Genomic_DNA"/>
</dbReference>
<dbReference type="RefSeq" id="WP_013933598.1">
    <property type="nucleotide sequence ID" value="NC_015709.1"/>
</dbReference>
<dbReference type="GO" id="GO:0005886">
    <property type="term" value="C:plasma membrane"/>
    <property type="evidence" value="ECO:0007669"/>
    <property type="project" value="UniProtKB-SubCell"/>
</dbReference>
<dbReference type="SMART" id="SM00382">
    <property type="entry name" value="AAA"/>
    <property type="match status" value="2"/>
</dbReference>
<proteinExistence type="predicted"/>
<evidence type="ECO:0000259" key="5">
    <source>
        <dbReference type="PROSITE" id="PS50893"/>
    </source>
</evidence>
<dbReference type="InterPro" id="IPR013563">
    <property type="entry name" value="Oligopep_ABC_C"/>
</dbReference>
<dbReference type="InterPro" id="IPR017871">
    <property type="entry name" value="ABC_transporter-like_CS"/>
</dbReference>
<dbReference type="InterPro" id="IPR003593">
    <property type="entry name" value="AAA+_ATPase"/>
</dbReference>
<dbReference type="GO" id="GO:0055085">
    <property type="term" value="P:transmembrane transport"/>
    <property type="evidence" value="ECO:0007669"/>
    <property type="project" value="UniProtKB-ARBA"/>
</dbReference>
<dbReference type="InterPro" id="IPR027417">
    <property type="entry name" value="P-loop_NTPase"/>
</dbReference>
<dbReference type="GO" id="GO:0015833">
    <property type="term" value="P:peptide transport"/>
    <property type="evidence" value="ECO:0007669"/>
    <property type="project" value="InterPro"/>
</dbReference>
<keyword evidence="3" id="KW-0547">Nucleotide-binding</keyword>
<dbReference type="HOGENOM" id="CLU_000604_86_2_5"/>
<dbReference type="Pfam" id="PF08352">
    <property type="entry name" value="oligo_HPY"/>
    <property type="match status" value="1"/>
</dbReference>
<dbReference type="eggNOG" id="COG4172">
    <property type="taxonomic scope" value="Bacteria"/>
</dbReference>
<keyword evidence="4" id="KW-0067">ATP-binding</keyword>
<evidence type="ECO:0000256" key="1">
    <source>
        <dbReference type="ARBA" id="ARBA00004417"/>
    </source>
</evidence>
<feature type="domain" description="ABC transporter" evidence="5">
    <location>
        <begin position="4"/>
        <end position="246"/>
    </location>
</feature>
<dbReference type="CDD" id="cd03257">
    <property type="entry name" value="ABC_NikE_OppD_transporters"/>
    <property type="match status" value="2"/>
</dbReference>